<accession>A0AAV7MPF4</accession>
<dbReference type="Proteomes" id="UP001066276">
    <property type="component" value="Chromosome 9"/>
</dbReference>
<comment type="caution">
    <text evidence="1">The sequence shown here is derived from an EMBL/GenBank/DDBJ whole genome shotgun (WGS) entry which is preliminary data.</text>
</comment>
<dbReference type="AlphaFoldDB" id="A0AAV7MPF4"/>
<evidence type="ECO:0000313" key="1">
    <source>
        <dbReference type="EMBL" id="KAJ1104267.1"/>
    </source>
</evidence>
<sequence>MGTPPTLGSHPQLGLRRFLAPAANVLPSFTAVGVPSVVEPQGPDFLGDGTPNILLLVGADLQEWYTGKGEDITIRTVTVIGSHPYPCHDAHALTVEALPTVKGDFYALGHIPNVIGAIDGTHVALVPPAGVNRCTETGRVTIR</sequence>
<dbReference type="EMBL" id="JANPWB010000013">
    <property type="protein sequence ID" value="KAJ1104267.1"/>
    <property type="molecule type" value="Genomic_DNA"/>
</dbReference>
<reference evidence="1" key="1">
    <citation type="journal article" date="2022" name="bioRxiv">
        <title>Sequencing and chromosome-scale assembly of the giantPleurodeles waltlgenome.</title>
        <authorList>
            <person name="Brown T."/>
            <person name="Elewa A."/>
            <person name="Iarovenko S."/>
            <person name="Subramanian E."/>
            <person name="Araus A.J."/>
            <person name="Petzold A."/>
            <person name="Susuki M."/>
            <person name="Suzuki K.-i.T."/>
            <person name="Hayashi T."/>
            <person name="Toyoda A."/>
            <person name="Oliveira C."/>
            <person name="Osipova E."/>
            <person name="Leigh N.D."/>
            <person name="Simon A."/>
            <person name="Yun M.H."/>
        </authorList>
    </citation>
    <scope>NUCLEOTIDE SEQUENCE</scope>
    <source>
        <strain evidence="1">20211129_DDA</strain>
        <tissue evidence="1">Liver</tissue>
    </source>
</reference>
<proteinExistence type="predicted"/>
<evidence type="ECO:0008006" key="3">
    <source>
        <dbReference type="Google" id="ProtNLM"/>
    </source>
</evidence>
<name>A0AAV7MPF4_PLEWA</name>
<gene>
    <name evidence="1" type="ORF">NDU88_001679</name>
</gene>
<keyword evidence="2" id="KW-1185">Reference proteome</keyword>
<organism evidence="1 2">
    <name type="scientific">Pleurodeles waltl</name>
    <name type="common">Iberian ribbed newt</name>
    <dbReference type="NCBI Taxonomy" id="8319"/>
    <lineage>
        <taxon>Eukaryota</taxon>
        <taxon>Metazoa</taxon>
        <taxon>Chordata</taxon>
        <taxon>Craniata</taxon>
        <taxon>Vertebrata</taxon>
        <taxon>Euteleostomi</taxon>
        <taxon>Amphibia</taxon>
        <taxon>Batrachia</taxon>
        <taxon>Caudata</taxon>
        <taxon>Salamandroidea</taxon>
        <taxon>Salamandridae</taxon>
        <taxon>Pleurodelinae</taxon>
        <taxon>Pleurodeles</taxon>
    </lineage>
</organism>
<evidence type="ECO:0000313" key="2">
    <source>
        <dbReference type="Proteomes" id="UP001066276"/>
    </source>
</evidence>
<protein>
    <recommendedName>
        <fullName evidence="3">DDE Tnp4 domain-containing protein</fullName>
    </recommendedName>
</protein>